<feature type="domain" description="N-acetyltransferase" evidence="14">
    <location>
        <begin position="57"/>
        <end position="210"/>
    </location>
</feature>
<dbReference type="GO" id="GO:0045944">
    <property type="term" value="P:positive regulation of transcription by RNA polymerase II"/>
    <property type="evidence" value="ECO:0007669"/>
    <property type="project" value="TreeGrafter"/>
</dbReference>
<evidence type="ECO:0000256" key="6">
    <source>
        <dbReference type="ARBA" id="ARBA00023015"/>
    </source>
</evidence>
<keyword evidence="9" id="KW-0804">Transcription</keyword>
<dbReference type="InterPro" id="IPR036427">
    <property type="entry name" value="Bromodomain-like_sf"/>
</dbReference>
<evidence type="ECO:0000256" key="2">
    <source>
        <dbReference type="ARBA" id="ARBA00008607"/>
    </source>
</evidence>
<keyword evidence="6" id="KW-0805">Transcription regulation</keyword>
<dbReference type="PANTHER" id="PTHR45750">
    <property type="entry name" value="GH11602P"/>
    <property type="match status" value="1"/>
</dbReference>
<evidence type="ECO:0000256" key="12">
    <source>
        <dbReference type="PROSITE-ProRule" id="PRU00035"/>
    </source>
</evidence>
<comment type="subcellular location">
    <subcellularLocation>
        <location evidence="1">Nucleus</location>
    </subcellularLocation>
</comment>
<dbReference type="PROSITE" id="PS51186">
    <property type="entry name" value="GNAT"/>
    <property type="match status" value="1"/>
</dbReference>
<dbReference type="PROSITE" id="PS00633">
    <property type="entry name" value="BROMODOMAIN_1"/>
    <property type="match status" value="1"/>
</dbReference>
<dbReference type="SMART" id="SM00297">
    <property type="entry name" value="BROMO"/>
    <property type="match status" value="1"/>
</dbReference>
<dbReference type="InterPro" id="IPR018359">
    <property type="entry name" value="Bromodomain_CS"/>
</dbReference>
<dbReference type="InterPro" id="IPR000182">
    <property type="entry name" value="GNAT_dom"/>
</dbReference>
<dbReference type="Gene3D" id="1.20.920.10">
    <property type="entry name" value="Bromodomain-like"/>
    <property type="match status" value="1"/>
</dbReference>
<evidence type="ECO:0000256" key="10">
    <source>
        <dbReference type="ARBA" id="ARBA00023242"/>
    </source>
</evidence>
<dbReference type="PROSITE" id="PS50014">
    <property type="entry name" value="BROMODOMAIN_2"/>
    <property type="match status" value="1"/>
</dbReference>
<dbReference type="Proteomes" id="UP000046393">
    <property type="component" value="Unplaced"/>
</dbReference>
<dbReference type="SUPFAM" id="SSF47370">
    <property type="entry name" value="Bromodomain"/>
    <property type="match status" value="1"/>
</dbReference>
<keyword evidence="8" id="KW-0010">Activator</keyword>
<dbReference type="PANTHER" id="PTHR45750:SF3">
    <property type="entry name" value="HISTONE ACETYLTRANSFERASE"/>
    <property type="match status" value="1"/>
</dbReference>
<evidence type="ECO:0000256" key="4">
    <source>
        <dbReference type="ARBA" id="ARBA00022679"/>
    </source>
</evidence>
<organism evidence="15 16">
    <name type="scientific">Syphacia muris</name>
    <dbReference type="NCBI Taxonomy" id="451379"/>
    <lineage>
        <taxon>Eukaryota</taxon>
        <taxon>Metazoa</taxon>
        <taxon>Ecdysozoa</taxon>
        <taxon>Nematoda</taxon>
        <taxon>Chromadorea</taxon>
        <taxon>Rhabditida</taxon>
        <taxon>Spirurina</taxon>
        <taxon>Oxyuridomorpha</taxon>
        <taxon>Oxyuroidea</taxon>
        <taxon>Oxyuridae</taxon>
        <taxon>Syphacia</taxon>
    </lineage>
</organism>
<dbReference type="GO" id="GO:0140672">
    <property type="term" value="C:ATAC complex"/>
    <property type="evidence" value="ECO:0007669"/>
    <property type="project" value="TreeGrafter"/>
</dbReference>
<dbReference type="EC" id="2.3.1.48" evidence="3"/>
<dbReference type="Pfam" id="PF00439">
    <property type="entry name" value="Bromodomain"/>
    <property type="match status" value="1"/>
</dbReference>
<feature type="domain" description="Bromo" evidence="13">
    <location>
        <begin position="293"/>
        <end position="363"/>
    </location>
</feature>
<evidence type="ECO:0000256" key="9">
    <source>
        <dbReference type="ARBA" id="ARBA00023163"/>
    </source>
</evidence>
<dbReference type="InterPro" id="IPR037800">
    <property type="entry name" value="GCN5"/>
</dbReference>
<keyword evidence="10" id="KW-0539">Nucleus</keyword>
<evidence type="ECO:0000256" key="8">
    <source>
        <dbReference type="ARBA" id="ARBA00023159"/>
    </source>
</evidence>
<dbReference type="Pfam" id="PF00583">
    <property type="entry name" value="Acetyltransf_1"/>
    <property type="match status" value="1"/>
</dbReference>
<evidence type="ECO:0000313" key="15">
    <source>
        <dbReference type="Proteomes" id="UP000046393"/>
    </source>
</evidence>
<dbReference type="STRING" id="451379.A0A0N5AJE3"/>
<dbReference type="InterPro" id="IPR001487">
    <property type="entry name" value="Bromodomain"/>
</dbReference>
<keyword evidence="4" id="KW-0808">Transferase</keyword>
<dbReference type="CDD" id="cd04301">
    <property type="entry name" value="NAT_SF"/>
    <property type="match status" value="1"/>
</dbReference>
<dbReference type="GO" id="GO:0010484">
    <property type="term" value="F:histone H3 acetyltransferase activity"/>
    <property type="evidence" value="ECO:0007669"/>
    <property type="project" value="TreeGrafter"/>
</dbReference>
<protein>
    <recommendedName>
        <fullName evidence="3">histone acetyltransferase</fullName>
        <ecNumber evidence="3">2.3.1.48</ecNumber>
    </recommendedName>
</protein>
<dbReference type="Gene3D" id="3.40.630.30">
    <property type="match status" value="1"/>
</dbReference>
<evidence type="ECO:0000256" key="5">
    <source>
        <dbReference type="ARBA" id="ARBA00022853"/>
    </source>
</evidence>
<keyword evidence="5" id="KW-0156">Chromatin regulator</keyword>
<keyword evidence="7 12" id="KW-0103">Bromodomain</keyword>
<reference evidence="16" key="1">
    <citation type="submission" date="2017-02" db="UniProtKB">
        <authorList>
            <consortium name="WormBaseParasite"/>
        </authorList>
    </citation>
    <scope>IDENTIFICATION</scope>
</reference>
<dbReference type="GO" id="GO:0005634">
    <property type="term" value="C:nucleus"/>
    <property type="evidence" value="ECO:0007669"/>
    <property type="project" value="UniProtKB-SubCell"/>
</dbReference>
<dbReference type="AlphaFoldDB" id="A0A0N5AJE3"/>
<keyword evidence="11" id="KW-0012">Acyltransferase</keyword>
<comment type="similarity">
    <text evidence="2">Belongs to the acetyltransferase family. GCN5 subfamily.</text>
</comment>
<dbReference type="PRINTS" id="PR00503">
    <property type="entry name" value="BROMODOMAIN"/>
</dbReference>
<keyword evidence="15" id="KW-1185">Reference proteome</keyword>
<dbReference type="WBParaSite" id="SMUV_0000458001-mRNA-1">
    <property type="protein sequence ID" value="SMUV_0000458001-mRNA-1"/>
    <property type="gene ID" value="SMUV_0000458001"/>
</dbReference>
<evidence type="ECO:0000256" key="3">
    <source>
        <dbReference type="ARBA" id="ARBA00013184"/>
    </source>
</evidence>
<evidence type="ECO:0000313" key="16">
    <source>
        <dbReference type="WBParaSite" id="SMUV_0000458001-mRNA-1"/>
    </source>
</evidence>
<evidence type="ECO:0000256" key="1">
    <source>
        <dbReference type="ARBA" id="ARBA00004123"/>
    </source>
</evidence>
<evidence type="ECO:0000259" key="14">
    <source>
        <dbReference type="PROSITE" id="PS51186"/>
    </source>
</evidence>
<accession>A0A0N5AJE3</accession>
<name>A0A0N5AJE3_9BILA</name>
<dbReference type="InterPro" id="IPR016181">
    <property type="entry name" value="Acyl_CoA_acyltransferase"/>
</dbReference>
<proteinExistence type="inferred from homology"/>
<evidence type="ECO:0000259" key="13">
    <source>
        <dbReference type="PROSITE" id="PS50014"/>
    </source>
</evidence>
<evidence type="ECO:0000256" key="7">
    <source>
        <dbReference type="ARBA" id="ARBA00023117"/>
    </source>
</evidence>
<sequence length="393" mass="46153">MEINNGTMELIVCENELNNIQEKMPHRKDAFEIDAARGEAVKREIDRKLITFRIISNKVLDNRPQCQEEVGWLTQVLALFSIQLPRMPKEYIARLVYDNKHKNLILTKRDRVIGGICFRPFQSRGFSEIAFCAVTASEQVKGYGSYLMNYLKDYHVGTSRIYHFLTFADEFAIGYFKKQGFSMNICLPKERYFGYIKDYEGATLMECQLHPKIIYSEFHLTAKKLHDLYKCAKDVALKSYNRQYNGIEDLFQNNDGKLLAPCEIPGLEEIDEQFSADKNGIRKMKLILDAIRRDKKDFWPFFEPVNAKEVPQYYEYIRFPIDVKTMSERLKSGYYKHERLFIADLRRMLNNCYKFNAPETFYYNAACKLAKQLRVLVQTHFPNSDLLPELPSL</sequence>
<dbReference type="SUPFAM" id="SSF55729">
    <property type="entry name" value="Acyl-CoA N-acyltransferases (Nat)"/>
    <property type="match status" value="1"/>
</dbReference>
<evidence type="ECO:0000256" key="11">
    <source>
        <dbReference type="ARBA" id="ARBA00023315"/>
    </source>
</evidence>